<feature type="signal peptide" evidence="2">
    <location>
        <begin position="1"/>
        <end position="23"/>
    </location>
</feature>
<dbReference type="Ensembl" id="ENSOTST00005145100.1">
    <property type="protein sequence ID" value="ENSOTSP00005121310.1"/>
    <property type="gene ID" value="ENSOTSG00005068176.1"/>
</dbReference>
<evidence type="ECO:0000256" key="2">
    <source>
        <dbReference type="SAM" id="SignalP"/>
    </source>
</evidence>
<reference evidence="5" key="1">
    <citation type="journal article" date="2018" name="PLoS ONE">
        <title>Chinook salmon (Oncorhynchus tshawytscha) genome and transcriptome.</title>
        <authorList>
            <person name="Christensen K.A."/>
            <person name="Leong J.S."/>
            <person name="Sakhrani D."/>
            <person name="Biagi C.A."/>
            <person name="Minkley D.R."/>
            <person name="Withler R.E."/>
            <person name="Rondeau E.B."/>
            <person name="Koop B.F."/>
            <person name="Devlin R.H."/>
        </authorList>
    </citation>
    <scope>NUCLEOTIDE SEQUENCE [LARGE SCALE GENOMIC DNA]</scope>
</reference>
<dbReference type="GeneTree" id="ENSGT00390000014056"/>
<dbReference type="Gene3D" id="2.40.50.40">
    <property type="match status" value="2"/>
</dbReference>
<evidence type="ECO:0000313" key="5">
    <source>
        <dbReference type="Proteomes" id="UP000694402"/>
    </source>
</evidence>
<comment type="subcellular location">
    <subcellularLocation>
        <location evidence="1">Nucleus</location>
    </subcellularLocation>
</comment>
<reference evidence="4" key="2">
    <citation type="submission" date="2025-08" db="UniProtKB">
        <authorList>
            <consortium name="Ensembl"/>
        </authorList>
    </citation>
    <scope>IDENTIFICATION</scope>
</reference>
<keyword evidence="5" id="KW-1185">Reference proteome</keyword>
<evidence type="ECO:0000313" key="4">
    <source>
        <dbReference type="Ensembl" id="ENSOTSP00005121310.1"/>
    </source>
</evidence>
<accession>A0AAZ3PYJ6</accession>
<gene>
    <name evidence="4" type="primary">PHOSPHO1</name>
</gene>
<dbReference type="AlphaFoldDB" id="A0AAZ3PYJ6"/>
<proteinExistence type="predicted"/>
<organism evidence="4 5">
    <name type="scientific">Oncorhynchus tshawytscha</name>
    <name type="common">Chinook salmon</name>
    <name type="synonym">Salmo tshawytscha</name>
    <dbReference type="NCBI Taxonomy" id="74940"/>
    <lineage>
        <taxon>Eukaryota</taxon>
        <taxon>Metazoa</taxon>
        <taxon>Chordata</taxon>
        <taxon>Craniata</taxon>
        <taxon>Vertebrata</taxon>
        <taxon>Euteleostomi</taxon>
        <taxon>Actinopterygii</taxon>
        <taxon>Neopterygii</taxon>
        <taxon>Teleostei</taxon>
        <taxon>Protacanthopterygii</taxon>
        <taxon>Salmoniformes</taxon>
        <taxon>Salmonidae</taxon>
        <taxon>Salmoninae</taxon>
        <taxon>Oncorhynchus</taxon>
    </lineage>
</organism>
<reference evidence="4" key="3">
    <citation type="submission" date="2025-09" db="UniProtKB">
        <authorList>
            <consortium name="Ensembl"/>
        </authorList>
    </citation>
    <scope>IDENTIFICATION</scope>
</reference>
<dbReference type="SUPFAM" id="SSF54160">
    <property type="entry name" value="Chromo domain-like"/>
    <property type="match status" value="1"/>
</dbReference>
<dbReference type="InterPro" id="IPR016197">
    <property type="entry name" value="Chromo-like_dom_sf"/>
</dbReference>
<evidence type="ECO:0000259" key="3">
    <source>
        <dbReference type="PROSITE" id="PS50013"/>
    </source>
</evidence>
<dbReference type="GO" id="GO:0005634">
    <property type="term" value="C:nucleus"/>
    <property type="evidence" value="ECO:0007669"/>
    <property type="project" value="UniProtKB-SubCell"/>
</dbReference>
<dbReference type="CDD" id="cd00024">
    <property type="entry name" value="CD_CSD"/>
    <property type="match status" value="1"/>
</dbReference>
<name>A0AAZ3PYJ6_ONCTS</name>
<sequence>MDLKYLAVMAVLAVATYAPFSQAKPISLVERCWCRSTVNTVPQRNIRELKFLHTPNCPFQVMSVVAGPLQESEVRDVPPPPLDIEVAPAYSVRSILDSRRLPRGLQYLVDWEGYGQERCCVPVEDLLDPSMLRDFHCLHPDCHAPRPPGRPRGRCRHAAGAARQGRGGYCHDFRRSQSLSLFGWCSAVDVTDLLAITDPFFIFHLCCFVFLHTWFQSHQLHVVYLTLRFPSCPGRRFCNSVCVGGREVRRRRIELVINGVI</sequence>
<keyword evidence="2" id="KW-0732">Signal</keyword>
<dbReference type="InterPro" id="IPR000953">
    <property type="entry name" value="Chromo/chromo_shadow_dom"/>
</dbReference>
<feature type="domain" description="Chromo" evidence="3">
    <location>
        <begin position="90"/>
        <end position="136"/>
    </location>
</feature>
<feature type="chain" id="PRO_5044209341" description="Chromo domain-containing protein" evidence="2">
    <location>
        <begin position="24"/>
        <end position="261"/>
    </location>
</feature>
<protein>
    <recommendedName>
        <fullName evidence="3">Chromo domain-containing protein</fullName>
    </recommendedName>
</protein>
<dbReference type="Proteomes" id="UP000694402">
    <property type="component" value="Unassembled WGS sequence"/>
</dbReference>
<dbReference type="PROSITE" id="PS50013">
    <property type="entry name" value="CHROMO_2"/>
    <property type="match status" value="1"/>
</dbReference>
<evidence type="ECO:0000256" key="1">
    <source>
        <dbReference type="ARBA" id="ARBA00004123"/>
    </source>
</evidence>